<evidence type="ECO:0000313" key="2">
    <source>
        <dbReference type="Proteomes" id="UP000324222"/>
    </source>
</evidence>
<dbReference type="AlphaFoldDB" id="A0A5B7K6D6"/>
<dbReference type="EMBL" id="VSRR010139421">
    <property type="protein sequence ID" value="MPD04103.1"/>
    <property type="molecule type" value="Genomic_DNA"/>
</dbReference>
<name>A0A5B7K6D6_PORTR</name>
<dbReference type="Proteomes" id="UP000324222">
    <property type="component" value="Unassembled WGS sequence"/>
</dbReference>
<gene>
    <name evidence="1" type="ORF">E2C01_099773</name>
</gene>
<protein>
    <submittedName>
        <fullName evidence="1">Uncharacterized protein</fullName>
    </submittedName>
</protein>
<keyword evidence="2" id="KW-1185">Reference proteome</keyword>
<reference evidence="1 2" key="1">
    <citation type="submission" date="2019-05" db="EMBL/GenBank/DDBJ databases">
        <title>Another draft genome of Portunus trituberculatus and its Hox gene families provides insights of decapod evolution.</title>
        <authorList>
            <person name="Jeong J.-H."/>
            <person name="Song I."/>
            <person name="Kim S."/>
            <person name="Choi T."/>
            <person name="Kim D."/>
            <person name="Ryu S."/>
            <person name="Kim W."/>
        </authorList>
    </citation>
    <scope>NUCLEOTIDE SEQUENCE [LARGE SCALE GENOMIC DNA]</scope>
    <source>
        <tissue evidence="1">Muscle</tissue>
    </source>
</reference>
<organism evidence="1 2">
    <name type="scientific">Portunus trituberculatus</name>
    <name type="common">Swimming crab</name>
    <name type="synonym">Neptunus trituberculatus</name>
    <dbReference type="NCBI Taxonomy" id="210409"/>
    <lineage>
        <taxon>Eukaryota</taxon>
        <taxon>Metazoa</taxon>
        <taxon>Ecdysozoa</taxon>
        <taxon>Arthropoda</taxon>
        <taxon>Crustacea</taxon>
        <taxon>Multicrustacea</taxon>
        <taxon>Malacostraca</taxon>
        <taxon>Eumalacostraca</taxon>
        <taxon>Eucarida</taxon>
        <taxon>Decapoda</taxon>
        <taxon>Pleocyemata</taxon>
        <taxon>Brachyura</taxon>
        <taxon>Eubrachyura</taxon>
        <taxon>Portunoidea</taxon>
        <taxon>Portunidae</taxon>
        <taxon>Portuninae</taxon>
        <taxon>Portunus</taxon>
    </lineage>
</organism>
<accession>A0A5B7K6D6</accession>
<sequence length="21" mass="2448">MTSFRLSKEDATGTYSYDFNN</sequence>
<comment type="caution">
    <text evidence="1">The sequence shown here is derived from an EMBL/GenBank/DDBJ whole genome shotgun (WGS) entry which is preliminary data.</text>
</comment>
<proteinExistence type="predicted"/>
<evidence type="ECO:0000313" key="1">
    <source>
        <dbReference type="EMBL" id="MPD04103.1"/>
    </source>
</evidence>